<name>A0ABN7RXY0_THEXY</name>
<dbReference type="RefSeq" id="WP_015254472.1">
    <property type="nucleotide sequence ID" value="NZ_CAJRAY010000038.1"/>
</dbReference>
<proteinExistence type="predicted"/>
<evidence type="ECO:0000313" key="2">
    <source>
        <dbReference type="Proteomes" id="UP000681526"/>
    </source>
</evidence>
<dbReference type="EMBL" id="CAJRAY010000038">
    <property type="protein sequence ID" value="CAG5084974.1"/>
    <property type="molecule type" value="Genomic_DNA"/>
</dbReference>
<reference evidence="1 2" key="1">
    <citation type="submission" date="2021-04" db="EMBL/GenBank/DDBJ databases">
        <authorList>
            <person name="Rakotoarivonina H."/>
        </authorList>
    </citation>
    <scope>NUCLEOTIDE SEQUENCE [LARGE SCALE GENOMIC DNA]</scope>
    <source>
        <strain evidence="1 2">XE</strain>
    </source>
</reference>
<organism evidence="1 2">
    <name type="scientific">Thermobacillus xylanilyticus</name>
    <dbReference type="NCBI Taxonomy" id="76633"/>
    <lineage>
        <taxon>Bacteria</taxon>
        <taxon>Bacillati</taxon>
        <taxon>Bacillota</taxon>
        <taxon>Bacilli</taxon>
        <taxon>Bacillales</taxon>
        <taxon>Paenibacillaceae</taxon>
        <taxon>Thermobacillus</taxon>
    </lineage>
</organism>
<protein>
    <recommendedName>
        <fullName evidence="3">DUF4031 domain-containing protein</fullName>
    </recommendedName>
</protein>
<sequence length="99" mass="11265">MAFGISRAELDAWKAEVASGRIAYLTHYWLDPRFPGVTTVTKVGCADLDLLAAWCRRWGLNPAYIHRRGAYPHFDLIGPRQKAILAAEGLWSHIRRFNL</sequence>
<accession>A0ABN7RXY0</accession>
<evidence type="ECO:0008006" key="3">
    <source>
        <dbReference type="Google" id="ProtNLM"/>
    </source>
</evidence>
<gene>
    <name evidence="1" type="primary">txxe 1704-yneQ</name>
    <name evidence="1" type="ORF">TXXE_08390</name>
</gene>
<keyword evidence="2" id="KW-1185">Reference proteome</keyword>
<dbReference type="Proteomes" id="UP000681526">
    <property type="component" value="Unassembled WGS sequence"/>
</dbReference>
<evidence type="ECO:0000313" key="1">
    <source>
        <dbReference type="EMBL" id="CAG5084974.1"/>
    </source>
</evidence>
<comment type="caution">
    <text evidence="1">The sequence shown here is derived from an EMBL/GenBank/DDBJ whole genome shotgun (WGS) entry which is preliminary data.</text>
</comment>